<keyword evidence="3 6" id="KW-0812">Transmembrane</keyword>
<dbReference type="Gene3D" id="1.20.1250.20">
    <property type="entry name" value="MFS general substrate transporter like domains"/>
    <property type="match status" value="1"/>
</dbReference>
<evidence type="ECO:0000256" key="3">
    <source>
        <dbReference type="ARBA" id="ARBA00022692"/>
    </source>
</evidence>
<evidence type="ECO:0000256" key="1">
    <source>
        <dbReference type="ARBA" id="ARBA00004141"/>
    </source>
</evidence>
<reference evidence="7 8" key="1">
    <citation type="submission" date="2016-10" db="EMBL/GenBank/DDBJ databases">
        <title>Genome sequence of the ascomycete fungus Penicillium subrubescens.</title>
        <authorList>
            <person name="De Vries R.P."/>
            <person name="Peng M."/>
            <person name="Dilokpimol A."/>
            <person name="Hilden K."/>
            <person name="Makela M.R."/>
            <person name="Grigoriev I."/>
            <person name="Riley R."/>
            <person name="Granchi Z."/>
        </authorList>
    </citation>
    <scope>NUCLEOTIDE SEQUENCE [LARGE SCALE GENOMIC DNA]</scope>
    <source>
        <strain evidence="7 8">CBS 132785</strain>
    </source>
</reference>
<evidence type="ECO:0000256" key="5">
    <source>
        <dbReference type="ARBA" id="ARBA00023136"/>
    </source>
</evidence>
<evidence type="ECO:0000256" key="4">
    <source>
        <dbReference type="ARBA" id="ARBA00022989"/>
    </source>
</evidence>
<organism evidence="7 8">
    <name type="scientific">Penicillium subrubescens</name>
    <dbReference type="NCBI Taxonomy" id="1316194"/>
    <lineage>
        <taxon>Eukaryota</taxon>
        <taxon>Fungi</taxon>
        <taxon>Dikarya</taxon>
        <taxon>Ascomycota</taxon>
        <taxon>Pezizomycotina</taxon>
        <taxon>Eurotiomycetes</taxon>
        <taxon>Eurotiomycetidae</taxon>
        <taxon>Eurotiales</taxon>
        <taxon>Aspergillaceae</taxon>
        <taxon>Penicillium</taxon>
    </lineage>
</organism>
<dbReference type="STRING" id="1316194.A0A1Q5UMF7"/>
<evidence type="ECO:0000256" key="6">
    <source>
        <dbReference type="SAM" id="Phobius"/>
    </source>
</evidence>
<keyword evidence="2" id="KW-0813">Transport</keyword>
<feature type="transmembrane region" description="Helical" evidence="6">
    <location>
        <begin position="86"/>
        <end position="106"/>
    </location>
</feature>
<dbReference type="PANTHER" id="PTHR43791:SF97">
    <property type="entry name" value="ALLANTOATE TRANSPORTER, PUTATIVE (AFU_ORTHOLOGUE AFUA_1G14700)-RELATED"/>
    <property type="match status" value="1"/>
</dbReference>
<proteinExistence type="predicted"/>
<accession>A0A1Q5UMF7</accession>
<dbReference type="GO" id="GO:0016020">
    <property type="term" value="C:membrane"/>
    <property type="evidence" value="ECO:0007669"/>
    <property type="project" value="UniProtKB-SubCell"/>
</dbReference>
<dbReference type="EMBL" id="MNBE01000128">
    <property type="protein sequence ID" value="OKP13652.1"/>
    <property type="molecule type" value="Genomic_DNA"/>
</dbReference>
<dbReference type="Proteomes" id="UP000186955">
    <property type="component" value="Unassembled WGS sequence"/>
</dbReference>
<dbReference type="AlphaFoldDB" id="A0A1Q5UMF7"/>
<name>A0A1Q5UMF7_9EURO</name>
<protein>
    <submittedName>
        <fullName evidence="7">Uncharacterized protein</fullName>
    </submittedName>
</protein>
<sequence>MLGYAAVFGLKESLHLNGTEYSWLGKPESLLILFEPAYLLIAATWYAVEDQPIRIGWWSTYLGVVNSFGDLLAFGVGHIKAALESWQYQFIFIGAISCAWAVLMAFTPQQREYSTLNGEPIKKGRQLIAPDHGLTKTRGKPQSDAWDQDITVQILMRSRSAKLLGLS</sequence>
<comment type="subcellular location">
    <subcellularLocation>
        <location evidence="1">Membrane</location>
        <topology evidence="1">Multi-pass membrane protein</topology>
    </subcellularLocation>
</comment>
<feature type="transmembrane region" description="Helical" evidence="6">
    <location>
        <begin position="55"/>
        <end position="74"/>
    </location>
</feature>
<keyword evidence="4 6" id="KW-1133">Transmembrane helix</keyword>
<evidence type="ECO:0000313" key="7">
    <source>
        <dbReference type="EMBL" id="OKP13652.1"/>
    </source>
</evidence>
<evidence type="ECO:0000313" key="8">
    <source>
        <dbReference type="Proteomes" id="UP000186955"/>
    </source>
</evidence>
<dbReference type="GO" id="GO:0022857">
    <property type="term" value="F:transmembrane transporter activity"/>
    <property type="evidence" value="ECO:0007669"/>
    <property type="project" value="TreeGrafter"/>
</dbReference>
<dbReference type="PANTHER" id="PTHR43791">
    <property type="entry name" value="PERMEASE-RELATED"/>
    <property type="match status" value="1"/>
</dbReference>
<keyword evidence="5 6" id="KW-0472">Membrane</keyword>
<dbReference type="SUPFAM" id="SSF103473">
    <property type="entry name" value="MFS general substrate transporter"/>
    <property type="match status" value="1"/>
</dbReference>
<gene>
    <name evidence="7" type="ORF">PENSUB_843</name>
</gene>
<dbReference type="InterPro" id="IPR036259">
    <property type="entry name" value="MFS_trans_sf"/>
</dbReference>
<feature type="transmembrane region" description="Helical" evidence="6">
    <location>
        <begin position="30"/>
        <end position="48"/>
    </location>
</feature>
<evidence type="ECO:0000256" key="2">
    <source>
        <dbReference type="ARBA" id="ARBA00022448"/>
    </source>
</evidence>
<keyword evidence="8" id="KW-1185">Reference proteome</keyword>
<comment type="caution">
    <text evidence="7">The sequence shown here is derived from an EMBL/GenBank/DDBJ whole genome shotgun (WGS) entry which is preliminary data.</text>
</comment>